<comment type="caution">
    <text evidence="15">Lacks conserved residue(s) required for the propagation of feature annotation.</text>
</comment>
<keyword evidence="12 15" id="KW-0238">DNA-binding</keyword>
<dbReference type="GO" id="GO:0043657">
    <property type="term" value="C:host cell"/>
    <property type="evidence" value="ECO:0007669"/>
    <property type="project" value="GOC"/>
</dbReference>
<evidence type="ECO:0000256" key="2">
    <source>
        <dbReference type="ARBA" id="ARBA00022553"/>
    </source>
</evidence>
<evidence type="ECO:0000256" key="6">
    <source>
        <dbReference type="ARBA" id="ARBA00022812"/>
    </source>
</evidence>
<evidence type="ECO:0000256" key="8">
    <source>
        <dbReference type="ARBA" id="ARBA00022921"/>
    </source>
</evidence>
<evidence type="ECO:0000256" key="10">
    <source>
        <dbReference type="ARBA" id="ARBA00023046"/>
    </source>
</evidence>
<keyword evidence="2 15" id="KW-0597">Phosphoprotein</keyword>
<dbReference type="InterPro" id="IPR000784">
    <property type="entry name" value="Late_L2"/>
</dbReference>
<keyword evidence="3 15" id="KW-0167">Capsid protein</keyword>
<comment type="function">
    <text evidence="15">Minor protein of the capsid that localizes along the inner surface of the virion, within the central cavities beneath the L1 pentamers. Plays a role in capsid stabilization through interaction with the major capsid protein L1. Once the virion enters the host cell, L2 escorts the genomic DNA into the nucleus by promoting escape from the endosomal compartments and traffic through the host Golgi network. Mechanistically, the C-terminus of L2 possesses a cell-penetrating peptide that protudes from the host endosome, interacts with host cytoplasmic retromer cargo and thereby mediates the capsid delivery to the host trans-Golgi network. Plays a role through its interaction with host dynein in the intracellular microtubule-dependent transport of viral capsid toward the nucleus. Mediates the viral genome import into the nucleus through binding to host importins. Once within the nucleus, L2 localizes viral genomes to host PML bodies in order to activate early gene expression for establishment of infection. Later on, promotes late gene expression by interacting with the viral E2 protein and by inhibiting its transcriptional activation functions. During virion assembly, encapsidates the genome by direct interaction with the viral DNA.</text>
</comment>
<dbReference type="GO" id="GO:0003677">
    <property type="term" value="F:DNA binding"/>
    <property type="evidence" value="ECO:0007669"/>
    <property type="project" value="UniProtKB-UniRule"/>
</dbReference>
<protein>
    <recommendedName>
        <fullName evidence="15">Minor capsid protein L2</fullName>
    </recommendedName>
</protein>
<dbReference type="HAMAP" id="MF_04003">
    <property type="entry name" value="PPV_L2"/>
    <property type="match status" value="1"/>
</dbReference>
<gene>
    <name evidence="15" type="primary">L2</name>
</gene>
<organism evidence="16">
    <name type="scientific">Human papillomavirus</name>
    <dbReference type="NCBI Taxonomy" id="10566"/>
    <lineage>
        <taxon>Viruses</taxon>
        <taxon>Monodnaviria</taxon>
        <taxon>Shotokuvirae</taxon>
        <taxon>Cossaviricota</taxon>
        <taxon>Papovaviricetes</taxon>
        <taxon>Zurhausenvirales</taxon>
        <taxon>Papillomaviridae</taxon>
    </lineage>
</organism>
<evidence type="ECO:0000256" key="5">
    <source>
        <dbReference type="ARBA" id="ARBA00022581"/>
    </source>
</evidence>
<evidence type="ECO:0000256" key="1">
    <source>
        <dbReference type="ARBA" id="ARBA00022524"/>
    </source>
</evidence>
<keyword evidence="9 15" id="KW-1177">Microtubular inwards viral transport</keyword>
<dbReference type="EMBL" id="MH777351">
    <property type="protein sequence ID" value="AYA94917.1"/>
    <property type="molecule type" value="Genomic_DNA"/>
</dbReference>
<evidence type="ECO:0000256" key="4">
    <source>
        <dbReference type="ARBA" id="ARBA00022562"/>
    </source>
</evidence>
<feature type="disulfide bond" evidence="15">
    <location>
        <begin position="19"/>
        <end position="25"/>
    </location>
</feature>
<keyword evidence="4 15" id="KW-1048">Host nucleus</keyword>
<evidence type="ECO:0000256" key="7">
    <source>
        <dbReference type="ARBA" id="ARBA00022844"/>
    </source>
</evidence>
<dbReference type="GO" id="GO:0075521">
    <property type="term" value="P:microtubule-dependent intracellular transport of viral material towards nucleus"/>
    <property type="evidence" value="ECO:0007669"/>
    <property type="project" value="UniProtKB-UniRule"/>
</dbReference>
<evidence type="ECO:0000256" key="3">
    <source>
        <dbReference type="ARBA" id="ARBA00022561"/>
    </source>
</evidence>
<evidence type="ECO:0000313" key="16">
    <source>
        <dbReference type="EMBL" id="AYA94917.1"/>
    </source>
</evidence>
<comment type="similarity">
    <text evidence="15">Belongs to the papillomaviridae L2 protein family.</text>
</comment>
<keyword evidence="14 15" id="KW-1160">Virus entry into host cell</keyword>
<name>A0A385PLK0_9PAPI</name>
<dbReference type="Pfam" id="PF00513">
    <property type="entry name" value="Late_protein_L2"/>
    <property type="match status" value="1"/>
</dbReference>
<dbReference type="GO" id="GO:0042025">
    <property type="term" value="C:host cell nucleus"/>
    <property type="evidence" value="ECO:0007669"/>
    <property type="project" value="UniProtKB-SubCell"/>
</dbReference>
<comment type="subunit">
    <text evidence="15">Interacts with major capsid protein L1. Interacts with E2; this interaction inhibits E2 transcriptional activity but not the DNA replication function E2. Interacts with host HSPA8; this interaction is required for L2 nuclear translocation. Interacts with host importins KPNB2 and KPNB3. Forms a complex with importin alpha2-beta1 heterodimers via interaction with the importin alpha2 adapter. Interacts with host DYNLT1; this interaction is essential for virus intracellular transport during entry. Interacts (via C-terminus) with host retromer subunits VPS35 AND VPS29.</text>
</comment>
<keyword evidence="10" id="KW-1039">Host endosome</keyword>
<keyword evidence="1 15" id="KW-1163">Viral penetration into host nucleus</keyword>
<keyword evidence="13 15" id="KW-1015">Disulfide bond</keyword>
<reference evidence="16" key="1">
    <citation type="journal article" date="2018" name="Nat. Med.">
        <title>Expanded skin virome in DOCK8-deficient patients.</title>
        <authorList>
            <consortium name="NISC Comparative Sequencing Program"/>
            <person name="Tirosh O."/>
            <person name="Conlan S."/>
            <person name="Deming C."/>
            <person name="Lee-Lin S.Q."/>
            <person name="Huang X."/>
            <person name="Su H.C."/>
            <person name="Freeman A.F."/>
            <person name="Segre J.A."/>
            <person name="Kong H.H."/>
        </authorList>
    </citation>
    <scope>NUCLEOTIDE SEQUENCE</scope>
    <source>
        <strain evidence="16">HPV-mSK_210</strain>
    </source>
</reference>
<dbReference type="GO" id="GO:0075732">
    <property type="term" value="P:viral penetration into host nucleus"/>
    <property type="evidence" value="ECO:0007669"/>
    <property type="project" value="UniProtKB-KW"/>
</dbReference>
<proteinExistence type="inferred from homology"/>
<evidence type="ECO:0000256" key="15">
    <source>
        <dbReference type="HAMAP-Rule" id="MF_04003"/>
    </source>
</evidence>
<evidence type="ECO:0000256" key="9">
    <source>
        <dbReference type="ARBA" id="ARBA00022952"/>
    </source>
</evidence>
<keyword evidence="6" id="KW-1040">Host Golgi apparatus</keyword>
<evidence type="ECO:0000256" key="11">
    <source>
        <dbReference type="ARBA" id="ARBA00023120"/>
    </source>
</evidence>
<evidence type="ECO:0000256" key="14">
    <source>
        <dbReference type="ARBA" id="ARBA00023296"/>
    </source>
</evidence>
<dbReference type="GO" id="GO:0046718">
    <property type="term" value="P:symbiont entry into host cell"/>
    <property type="evidence" value="ECO:0007669"/>
    <property type="project" value="UniProtKB-KW"/>
</dbReference>
<dbReference type="GO" id="GO:0019028">
    <property type="term" value="C:viral capsid"/>
    <property type="evidence" value="ECO:0007669"/>
    <property type="project" value="UniProtKB-UniRule"/>
</dbReference>
<evidence type="ECO:0000256" key="12">
    <source>
        <dbReference type="ARBA" id="ARBA00023125"/>
    </source>
</evidence>
<keyword evidence="8 15" id="KW-0426">Late protein</keyword>
<dbReference type="GO" id="GO:0005198">
    <property type="term" value="F:structural molecule activity"/>
    <property type="evidence" value="ECO:0007669"/>
    <property type="project" value="UniProtKB-UniRule"/>
</dbReference>
<comment type="subcellular location">
    <subcellularLocation>
        <location evidence="15">Virion</location>
    </subcellularLocation>
    <subcellularLocation>
        <location evidence="15">Host nucleus</location>
    </subcellularLocation>
</comment>
<comment type="PTM">
    <text evidence="15">Highly phosphorylated.</text>
</comment>
<accession>A0A385PLK0</accession>
<keyword evidence="11 15" id="KW-1176">Cytoplasmic inwards viral transport</keyword>
<evidence type="ECO:0000256" key="13">
    <source>
        <dbReference type="ARBA" id="ARBA00023157"/>
    </source>
</evidence>
<keyword evidence="7 15" id="KW-0946">Virion</keyword>
<keyword evidence="5 15" id="KW-0945">Host-virus interaction</keyword>
<sequence>MYRSSRVKRDSAVNLYRQCQITGECPPDVKNKIEGDTLADRLLKWFGSFIYLGGLGIGSGRGTGGTFGYKPIATSTTRPSNVPTIRPNIVVDPLGPVDTVPIDVGAVDPLGPAIVPLAEGTVPDIAEIDLVDPKVIPEGSDVTTETTTNITVELDTHPNITVVDETAILDIQETGPPPKRMLIENINTATHPSVVTSIGHPDPDINVFIDTHFDAEIVGGFENIPLEPLNQPEQFEIEQPISSTPREELGRLLTRTRDLYRRYTQQIQTTNPNFLGQVSRAVQFEFPNPAFDPEISLIFERDVEAVAAPDPDFADVRTLGRVRYSETPGRTVRVSRLGTKGTISTRSGIQIGPKVHFFMDLSAIPAPTETIELQPTGIYSGEANVVDPFAESTFIDNINATNFYNEEDLLDQQIPDFSNSHLVLNFTEEDEPIFFIEPFNKTVFLNNTLPLTVFYPSDADINPEIITPADIPFITLLTKGTDYDLHPSLFSRKRKRKYSEIF</sequence>